<gene>
    <name evidence="2" type="ORF">C0Z19_05360</name>
</gene>
<evidence type="ECO:0000256" key="1">
    <source>
        <dbReference type="SAM" id="Phobius"/>
    </source>
</evidence>
<feature type="transmembrane region" description="Helical" evidence="1">
    <location>
        <begin position="121"/>
        <end position="143"/>
    </location>
</feature>
<keyword evidence="1" id="KW-0812">Transmembrane</keyword>
<proteinExistence type="predicted"/>
<dbReference type="EMBL" id="PNYB01000003">
    <property type="protein sequence ID" value="PMS27278.1"/>
    <property type="molecule type" value="Genomic_DNA"/>
</dbReference>
<evidence type="ECO:0000313" key="3">
    <source>
        <dbReference type="Proteomes" id="UP000235347"/>
    </source>
</evidence>
<keyword evidence="1" id="KW-1133">Transmembrane helix</keyword>
<accession>A0A2N7WCZ8</accession>
<comment type="caution">
    <text evidence="2">The sequence shown here is derived from an EMBL/GenBank/DDBJ whole genome shotgun (WGS) entry which is preliminary data.</text>
</comment>
<organism evidence="2 3">
    <name type="scientific">Trinickia soli</name>
    <dbReference type="NCBI Taxonomy" id="380675"/>
    <lineage>
        <taxon>Bacteria</taxon>
        <taxon>Pseudomonadati</taxon>
        <taxon>Pseudomonadota</taxon>
        <taxon>Betaproteobacteria</taxon>
        <taxon>Burkholderiales</taxon>
        <taxon>Burkholderiaceae</taxon>
        <taxon>Trinickia</taxon>
    </lineage>
</organism>
<sequence>MKAHHVCADVIAKDAATTLTVFLAAMAGAMTYAAKAIEQKSWTWFSFGATAFTVWFFSLSALLVWKCLMMQPIAPVYNEPRNLNQAGFDLDALKEAELDGFQWRIGTAASRNAKVAKWLNGLRLAAVGSPVIFIVAAMAARAAGK</sequence>
<dbReference type="Proteomes" id="UP000235347">
    <property type="component" value="Unassembled WGS sequence"/>
</dbReference>
<name>A0A2N7WCZ8_9BURK</name>
<evidence type="ECO:0000313" key="2">
    <source>
        <dbReference type="EMBL" id="PMS27278.1"/>
    </source>
</evidence>
<protein>
    <submittedName>
        <fullName evidence="2">Uncharacterized protein</fullName>
    </submittedName>
</protein>
<keyword evidence="3" id="KW-1185">Reference proteome</keyword>
<dbReference type="AlphaFoldDB" id="A0A2N7WCZ8"/>
<reference evidence="2 3" key="1">
    <citation type="submission" date="2018-01" db="EMBL/GenBank/DDBJ databases">
        <title>Whole genome analyses suggest that Burkholderia sensu lato contains two further novel genera in the rhizoxinica-symbiotica group Mycetohabitans gen. nov., and Trinickia gen. nov.: implications for the evolution of diazotrophy and nodulation in the Burkholderiaceae.</title>
        <authorList>
            <person name="Estrada-de los Santos P."/>
            <person name="Palmer M."/>
            <person name="Chavez-Ramirez B."/>
            <person name="Beukes C."/>
            <person name="Steenkamp E.T."/>
            <person name="Hirsch A.M."/>
            <person name="Manyaka P."/>
            <person name="Maluk M."/>
            <person name="Lafos M."/>
            <person name="Crook M."/>
            <person name="Gross E."/>
            <person name="Simon M.F."/>
            <person name="Bueno dos Reis Junior F."/>
            <person name="Poole P.S."/>
            <person name="Venter S.N."/>
            <person name="James E.K."/>
        </authorList>
    </citation>
    <scope>NUCLEOTIDE SEQUENCE [LARGE SCALE GENOMIC DNA]</scope>
    <source>
        <strain evidence="2 3">GP25-8</strain>
    </source>
</reference>
<feature type="transmembrane region" description="Helical" evidence="1">
    <location>
        <begin position="43"/>
        <end position="65"/>
    </location>
</feature>
<keyword evidence="1" id="KW-0472">Membrane</keyword>